<protein>
    <recommendedName>
        <fullName evidence="6">Transport permease protein</fullName>
    </recommendedName>
</protein>
<organism evidence="8 9">
    <name type="scientific">Solimonas aquatica</name>
    <dbReference type="NCBI Taxonomy" id="489703"/>
    <lineage>
        <taxon>Bacteria</taxon>
        <taxon>Pseudomonadati</taxon>
        <taxon>Pseudomonadota</taxon>
        <taxon>Gammaproteobacteria</taxon>
        <taxon>Nevskiales</taxon>
        <taxon>Nevskiaceae</taxon>
        <taxon>Solimonas</taxon>
    </lineage>
</organism>
<name>A0A1H9GFR5_9GAMM</name>
<dbReference type="InterPro" id="IPR047817">
    <property type="entry name" value="ABC2_TM_bact-type"/>
</dbReference>
<sequence>MSALIANPYGLWAIYRFEMARFLRTVWQSLLTPVISTSLYFVVFGAAIGSRMSEMHGVPYGAFIVPGLIMLTLFTESLSNASFGIYFPKFTGTIYELLSAPVSPLEAVLAYVGAAATKSVVLGLVILATASVFVPLHIAHPFAMLGLLIFTAATFSLFGFIVGVWAKGFEQLQVIPMLIMTPLTFLGGVFYSIDMLSPAWRTFSLFNPVVYLISAFRWSFYDHADVNLAVSLGFLLGFFAVCAAVVTLIFRTGYRLKN</sequence>
<keyword evidence="6" id="KW-0813">Transport</keyword>
<dbReference type="InterPro" id="IPR000412">
    <property type="entry name" value="ABC_2_transport"/>
</dbReference>
<keyword evidence="5 6" id="KW-0472">Membrane</keyword>
<dbReference type="PROSITE" id="PS51012">
    <property type="entry name" value="ABC_TM2"/>
    <property type="match status" value="1"/>
</dbReference>
<feature type="domain" description="ABC transmembrane type-2" evidence="7">
    <location>
        <begin position="24"/>
        <end position="253"/>
    </location>
</feature>
<gene>
    <name evidence="8" type="ORF">SAMN04488038_10756</name>
</gene>
<evidence type="ECO:0000259" key="7">
    <source>
        <dbReference type="PROSITE" id="PS51012"/>
    </source>
</evidence>
<dbReference type="InterPro" id="IPR013525">
    <property type="entry name" value="ABC2_TM"/>
</dbReference>
<dbReference type="EMBL" id="FOFS01000007">
    <property type="protein sequence ID" value="SEQ48952.1"/>
    <property type="molecule type" value="Genomic_DNA"/>
</dbReference>
<dbReference type="InterPro" id="IPR052522">
    <property type="entry name" value="ABC-2_transport_permease"/>
</dbReference>
<comment type="similarity">
    <text evidence="2 6">Belongs to the ABC-2 integral membrane protein family.</text>
</comment>
<proteinExistence type="inferred from homology"/>
<evidence type="ECO:0000256" key="6">
    <source>
        <dbReference type="RuleBase" id="RU361157"/>
    </source>
</evidence>
<evidence type="ECO:0000313" key="9">
    <source>
        <dbReference type="Proteomes" id="UP000199233"/>
    </source>
</evidence>
<accession>A0A1H9GFR5</accession>
<keyword evidence="6" id="KW-1003">Cell membrane</keyword>
<feature type="transmembrane region" description="Helical" evidence="6">
    <location>
        <begin position="203"/>
        <end position="220"/>
    </location>
</feature>
<keyword evidence="4 6" id="KW-1133">Transmembrane helix</keyword>
<dbReference type="GO" id="GO:0140359">
    <property type="term" value="F:ABC-type transporter activity"/>
    <property type="evidence" value="ECO:0007669"/>
    <property type="project" value="InterPro"/>
</dbReference>
<dbReference type="Proteomes" id="UP000199233">
    <property type="component" value="Unassembled WGS sequence"/>
</dbReference>
<dbReference type="NCBIfam" id="NF011648">
    <property type="entry name" value="PRK15066.1"/>
    <property type="match status" value="1"/>
</dbReference>
<dbReference type="Pfam" id="PF01061">
    <property type="entry name" value="ABC2_membrane"/>
    <property type="match status" value="1"/>
</dbReference>
<evidence type="ECO:0000256" key="1">
    <source>
        <dbReference type="ARBA" id="ARBA00004141"/>
    </source>
</evidence>
<evidence type="ECO:0000256" key="2">
    <source>
        <dbReference type="ARBA" id="ARBA00007783"/>
    </source>
</evidence>
<dbReference type="PANTHER" id="PTHR43332">
    <property type="entry name" value="INNER MEMBRANE TRANSPORT PERMEASE YADH-RELATED"/>
    <property type="match status" value="1"/>
</dbReference>
<feature type="transmembrane region" description="Helical" evidence="6">
    <location>
        <begin position="172"/>
        <end position="191"/>
    </location>
</feature>
<dbReference type="PIRSF" id="PIRSF006648">
    <property type="entry name" value="DrrB"/>
    <property type="match status" value="1"/>
</dbReference>
<dbReference type="RefSeq" id="WP_093285285.1">
    <property type="nucleotide sequence ID" value="NZ_FOFS01000007.1"/>
</dbReference>
<comment type="subcellular location">
    <subcellularLocation>
        <location evidence="6">Cell inner membrane</location>
        <topology evidence="6">Multi-pass membrane protein</topology>
    </subcellularLocation>
    <subcellularLocation>
        <location evidence="1">Membrane</location>
        <topology evidence="1">Multi-pass membrane protein</topology>
    </subcellularLocation>
</comment>
<keyword evidence="9" id="KW-1185">Reference proteome</keyword>
<dbReference type="STRING" id="489703.SAMN04488038_10756"/>
<evidence type="ECO:0000256" key="5">
    <source>
        <dbReference type="ARBA" id="ARBA00023136"/>
    </source>
</evidence>
<reference evidence="8 9" key="1">
    <citation type="submission" date="2016-10" db="EMBL/GenBank/DDBJ databases">
        <authorList>
            <person name="de Groot N.N."/>
        </authorList>
    </citation>
    <scope>NUCLEOTIDE SEQUENCE [LARGE SCALE GENOMIC DNA]</scope>
    <source>
        <strain evidence="8 9">DSM 25927</strain>
    </source>
</reference>
<dbReference type="PANTHER" id="PTHR43332:SF1">
    <property type="entry name" value="TRANSPORT PERMEASE PROTEIN"/>
    <property type="match status" value="1"/>
</dbReference>
<dbReference type="GO" id="GO:0043190">
    <property type="term" value="C:ATP-binding cassette (ABC) transporter complex"/>
    <property type="evidence" value="ECO:0007669"/>
    <property type="project" value="InterPro"/>
</dbReference>
<evidence type="ECO:0000256" key="3">
    <source>
        <dbReference type="ARBA" id="ARBA00022692"/>
    </source>
</evidence>
<dbReference type="AlphaFoldDB" id="A0A1H9GFR5"/>
<dbReference type="OrthoDB" id="9804001at2"/>
<feature type="transmembrane region" description="Helical" evidence="6">
    <location>
        <begin position="26"/>
        <end position="48"/>
    </location>
</feature>
<keyword evidence="3 6" id="KW-0812">Transmembrane</keyword>
<feature type="transmembrane region" description="Helical" evidence="6">
    <location>
        <begin position="60"/>
        <end position="87"/>
    </location>
</feature>
<evidence type="ECO:0000256" key="4">
    <source>
        <dbReference type="ARBA" id="ARBA00022989"/>
    </source>
</evidence>
<feature type="transmembrane region" description="Helical" evidence="6">
    <location>
        <begin position="226"/>
        <end position="250"/>
    </location>
</feature>
<dbReference type="PRINTS" id="PR00164">
    <property type="entry name" value="ABC2TRNSPORT"/>
</dbReference>
<evidence type="ECO:0000313" key="8">
    <source>
        <dbReference type="EMBL" id="SEQ48952.1"/>
    </source>
</evidence>
<feature type="transmembrane region" description="Helical" evidence="6">
    <location>
        <begin position="142"/>
        <end position="166"/>
    </location>
</feature>